<feature type="transmembrane region" description="Helical" evidence="6">
    <location>
        <begin position="12"/>
        <end position="30"/>
    </location>
</feature>
<dbReference type="InterPro" id="IPR005598">
    <property type="entry name" value="ATP_synth_I"/>
</dbReference>
<name>A0A1M6PTM4_9FIRM</name>
<evidence type="ECO:0000256" key="1">
    <source>
        <dbReference type="ARBA" id="ARBA00004651"/>
    </source>
</evidence>
<dbReference type="Proteomes" id="UP000184082">
    <property type="component" value="Unassembled WGS sequence"/>
</dbReference>
<evidence type="ECO:0000256" key="5">
    <source>
        <dbReference type="ARBA" id="ARBA00023136"/>
    </source>
</evidence>
<evidence type="ECO:0000256" key="3">
    <source>
        <dbReference type="ARBA" id="ARBA00022692"/>
    </source>
</evidence>
<keyword evidence="3 6" id="KW-0812">Transmembrane</keyword>
<reference evidence="7 8" key="1">
    <citation type="submission" date="2016-11" db="EMBL/GenBank/DDBJ databases">
        <authorList>
            <person name="Jaros S."/>
            <person name="Januszkiewicz K."/>
            <person name="Wedrychowicz H."/>
        </authorList>
    </citation>
    <scope>NUCLEOTIDE SEQUENCE [LARGE SCALE GENOMIC DNA]</scope>
    <source>
        <strain evidence="7 8">DSM 14501</strain>
    </source>
</reference>
<gene>
    <name evidence="7" type="ORF">SAMN02745883_01302</name>
</gene>
<sequence length="135" mass="15300">MGATRDLQIRTIKLVFIIDLILIVLSFLIFDKSMPWILGLIFGSAISSLNFIELGKTLERAVTMPPSRAQAYAASKYFVRYIITGVVIYVSLKADYINVLGTIIGLFLVKFVIISTNLFNDKQYFKNILKRKEAD</sequence>
<dbReference type="EMBL" id="FRAJ01000009">
    <property type="protein sequence ID" value="SHK11261.1"/>
    <property type="molecule type" value="Genomic_DNA"/>
</dbReference>
<accession>A0A1M6PTM4</accession>
<evidence type="ECO:0000256" key="2">
    <source>
        <dbReference type="ARBA" id="ARBA00022475"/>
    </source>
</evidence>
<keyword evidence="2" id="KW-1003">Cell membrane</keyword>
<evidence type="ECO:0000256" key="6">
    <source>
        <dbReference type="SAM" id="Phobius"/>
    </source>
</evidence>
<keyword evidence="4 6" id="KW-1133">Transmembrane helix</keyword>
<feature type="transmembrane region" description="Helical" evidence="6">
    <location>
        <begin position="73"/>
        <end position="90"/>
    </location>
</feature>
<comment type="subcellular location">
    <subcellularLocation>
        <location evidence="1">Cell membrane</location>
        <topology evidence="1">Multi-pass membrane protein</topology>
    </subcellularLocation>
</comment>
<dbReference type="STRING" id="1121266.SAMN02745883_01302"/>
<organism evidence="7 8">
    <name type="scientific">Caminicella sporogenes DSM 14501</name>
    <dbReference type="NCBI Taxonomy" id="1121266"/>
    <lineage>
        <taxon>Bacteria</taxon>
        <taxon>Bacillati</taxon>
        <taxon>Bacillota</taxon>
        <taxon>Clostridia</taxon>
        <taxon>Peptostreptococcales</taxon>
        <taxon>Caminicellaceae</taxon>
        <taxon>Caminicella</taxon>
    </lineage>
</organism>
<feature type="transmembrane region" description="Helical" evidence="6">
    <location>
        <begin position="36"/>
        <end position="52"/>
    </location>
</feature>
<protein>
    <submittedName>
        <fullName evidence="7">ATP synthase I chain</fullName>
    </submittedName>
</protein>
<keyword evidence="5 6" id="KW-0472">Membrane</keyword>
<dbReference type="GO" id="GO:0005886">
    <property type="term" value="C:plasma membrane"/>
    <property type="evidence" value="ECO:0007669"/>
    <property type="project" value="UniProtKB-SubCell"/>
</dbReference>
<dbReference type="AlphaFoldDB" id="A0A1M6PTM4"/>
<feature type="transmembrane region" description="Helical" evidence="6">
    <location>
        <begin position="96"/>
        <end position="119"/>
    </location>
</feature>
<evidence type="ECO:0000256" key="4">
    <source>
        <dbReference type="ARBA" id="ARBA00022989"/>
    </source>
</evidence>
<evidence type="ECO:0000313" key="8">
    <source>
        <dbReference type="Proteomes" id="UP000184082"/>
    </source>
</evidence>
<evidence type="ECO:0000313" key="7">
    <source>
        <dbReference type="EMBL" id="SHK11261.1"/>
    </source>
</evidence>
<proteinExistence type="predicted"/>
<dbReference type="Pfam" id="PF03899">
    <property type="entry name" value="ATP-synt_I"/>
    <property type="match status" value="1"/>
</dbReference>
<keyword evidence="8" id="KW-1185">Reference proteome</keyword>
<dbReference type="RefSeq" id="WP_072966752.1">
    <property type="nucleotide sequence ID" value="NZ_FRAJ01000009.1"/>
</dbReference>